<dbReference type="InterPro" id="IPR036388">
    <property type="entry name" value="WH-like_DNA-bd_sf"/>
</dbReference>
<dbReference type="PROSITE" id="PS50995">
    <property type="entry name" value="HTH_MARR_2"/>
    <property type="match status" value="1"/>
</dbReference>
<keyword evidence="3" id="KW-1185">Reference proteome</keyword>
<comment type="caution">
    <text evidence="2">The sequence shown here is derived from an EMBL/GenBank/DDBJ whole genome shotgun (WGS) entry which is preliminary data.</text>
</comment>
<dbReference type="AlphaFoldDB" id="A0A9W6NYQ5"/>
<name>A0A9W6NYQ5_9PSEU</name>
<evidence type="ECO:0000313" key="3">
    <source>
        <dbReference type="Proteomes" id="UP001143463"/>
    </source>
</evidence>
<dbReference type="GO" id="GO:0003700">
    <property type="term" value="F:DNA-binding transcription factor activity"/>
    <property type="evidence" value="ECO:0007669"/>
    <property type="project" value="InterPro"/>
</dbReference>
<proteinExistence type="predicted"/>
<reference evidence="2" key="1">
    <citation type="journal article" date="2014" name="Int. J. Syst. Evol. Microbiol.">
        <title>Complete genome sequence of Corynebacterium casei LMG S-19264T (=DSM 44701T), isolated from a smear-ripened cheese.</title>
        <authorList>
            <consortium name="US DOE Joint Genome Institute (JGI-PGF)"/>
            <person name="Walter F."/>
            <person name="Albersmeier A."/>
            <person name="Kalinowski J."/>
            <person name="Ruckert C."/>
        </authorList>
    </citation>
    <scope>NUCLEOTIDE SEQUENCE</scope>
    <source>
        <strain evidence="2">VKM Ac-1069</strain>
    </source>
</reference>
<dbReference type="InterPro" id="IPR000835">
    <property type="entry name" value="HTH_MarR-typ"/>
</dbReference>
<dbReference type="SMART" id="SM00347">
    <property type="entry name" value="HTH_MARR"/>
    <property type="match status" value="1"/>
</dbReference>
<sequence length="155" mass="16649">MDMEIDLVTAVHLAGLALNAEALRRVHAAGHPEIRVSHGFVVQHVVEGPRPIGEIAERMGVTQQAASKAVAELQRLGYLERTPDPRDARVRLVRLSARGTAVVEDTRRIRAEMEEDLADVLGAGRAAALRSAAQAALDWAGGGEAVRARRVRAPS</sequence>
<dbReference type="InterPro" id="IPR011991">
    <property type="entry name" value="ArsR-like_HTH"/>
</dbReference>
<dbReference type="PANTHER" id="PTHR33164">
    <property type="entry name" value="TRANSCRIPTIONAL REGULATOR, MARR FAMILY"/>
    <property type="match status" value="1"/>
</dbReference>
<dbReference type="SUPFAM" id="SSF46785">
    <property type="entry name" value="Winged helix' DNA-binding domain"/>
    <property type="match status" value="1"/>
</dbReference>
<evidence type="ECO:0000313" key="2">
    <source>
        <dbReference type="EMBL" id="GLL14129.1"/>
    </source>
</evidence>
<reference evidence="2" key="2">
    <citation type="submission" date="2023-01" db="EMBL/GenBank/DDBJ databases">
        <authorList>
            <person name="Sun Q."/>
            <person name="Evtushenko L."/>
        </authorList>
    </citation>
    <scope>NUCLEOTIDE SEQUENCE</scope>
    <source>
        <strain evidence="2">VKM Ac-1069</strain>
    </source>
</reference>
<dbReference type="PANTHER" id="PTHR33164:SF99">
    <property type="entry name" value="MARR FAMILY REGULATORY PROTEIN"/>
    <property type="match status" value="1"/>
</dbReference>
<dbReference type="InterPro" id="IPR036390">
    <property type="entry name" value="WH_DNA-bd_sf"/>
</dbReference>
<accession>A0A9W6NYQ5</accession>
<evidence type="ECO:0000259" key="1">
    <source>
        <dbReference type="PROSITE" id="PS50995"/>
    </source>
</evidence>
<dbReference type="InterPro" id="IPR039422">
    <property type="entry name" value="MarR/SlyA-like"/>
</dbReference>
<dbReference type="CDD" id="cd00090">
    <property type="entry name" value="HTH_ARSR"/>
    <property type="match status" value="1"/>
</dbReference>
<protein>
    <recommendedName>
        <fullName evidence="1">HTH marR-type domain-containing protein</fullName>
    </recommendedName>
</protein>
<feature type="domain" description="HTH marR-type" evidence="1">
    <location>
        <begin position="4"/>
        <end position="138"/>
    </location>
</feature>
<dbReference type="Pfam" id="PF12802">
    <property type="entry name" value="MarR_2"/>
    <property type="match status" value="1"/>
</dbReference>
<dbReference type="EMBL" id="BSFQ01000028">
    <property type="protein sequence ID" value="GLL14129.1"/>
    <property type="molecule type" value="Genomic_DNA"/>
</dbReference>
<dbReference type="Gene3D" id="1.10.10.10">
    <property type="entry name" value="Winged helix-like DNA-binding domain superfamily/Winged helix DNA-binding domain"/>
    <property type="match status" value="1"/>
</dbReference>
<gene>
    <name evidence="2" type="ORF">GCM10017577_52750</name>
</gene>
<dbReference type="GO" id="GO:0006950">
    <property type="term" value="P:response to stress"/>
    <property type="evidence" value="ECO:0007669"/>
    <property type="project" value="TreeGrafter"/>
</dbReference>
<dbReference type="Proteomes" id="UP001143463">
    <property type="component" value="Unassembled WGS sequence"/>
</dbReference>
<organism evidence="2 3">
    <name type="scientific">Pseudonocardia halophobica</name>
    <dbReference type="NCBI Taxonomy" id="29401"/>
    <lineage>
        <taxon>Bacteria</taxon>
        <taxon>Bacillati</taxon>
        <taxon>Actinomycetota</taxon>
        <taxon>Actinomycetes</taxon>
        <taxon>Pseudonocardiales</taxon>
        <taxon>Pseudonocardiaceae</taxon>
        <taxon>Pseudonocardia</taxon>
    </lineage>
</organism>